<evidence type="ECO:0000256" key="4">
    <source>
        <dbReference type="ARBA" id="ARBA00022980"/>
    </source>
</evidence>
<keyword evidence="3" id="KW-0809">Transit peptide</keyword>
<dbReference type="PANTHER" id="PTHR12810:SF0">
    <property type="entry name" value="SMALL RIBOSOMAL SUBUNIT PROTEIN MS29"/>
    <property type="match status" value="1"/>
</dbReference>
<gene>
    <name evidence="8" type="ORF">KUCA_T00002424001</name>
</gene>
<dbReference type="EMBL" id="HG793127">
    <property type="protein sequence ID" value="CDK26452.1"/>
    <property type="molecule type" value="Genomic_DNA"/>
</dbReference>
<dbReference type="HOGENOM" id="CLU_039957_0_0_1"/>
<dbReference type="GO" id="GO:0005763">
    <property type="term" value="C:mitochondrial small ribosomal subunit"/>
    <property type="evidence" value="ECO:0007669"/>
    <property type="project" value="TreeGrafter"/>
</dbReference>
<proteinExistence type="inferred from homology"/>
<comment type="similarity">
    <text evidence="2">Belongs to the mitochondrion-specific ribosomal protein mS29 family.</text>
</comment>
<dbReference type="GeneID" id="34519844"/>
<dbReference type="GO" id="GO:0003735">
    <property type="term" value="F:structural constituent of ribosome"/>
    <property type="evidence" value="ECO:0007669"/>
    <property type="project" value="TreeGrafter"/>
</dbReference>
<evidence type="ECO:0000256" key="6">
    <source>
        <dbReference type="ARBA" id="ARBA00023274"/>
    </source>
</evidence>
<evidence type="ECO:0000256" key="1">
    <source>
        <dbReference type="ARBA" id="ARBA00004173"/>
    </source>
</evidence>
<evidence type="ECO:0000256" key="7">
    <source>
        <dbReference type="ARBA" id="ARBA00035140"/>
    </source>
</evidence>
<evidence type="ECO:0000256" key="3">
    <source>
        <dbReference type="ARBA" id="ARBA00022946"/>
    </source>
</evidence>
<name>W6MN41_9ASCO</name>
<dbReference type="RefSeq" id="XP_022458456.1">
    <property type="nucleotide sequence ID" value="XM_022602675.1"/>
</dbReference>
<dbReference type="STRING" id="1382522.W6MN41"/>
<reference evidence="8" key="2">
    <citation type="submission" date="2014-02" db="EMBL/GenBank/DDBJ databases">
        <title>Complete DNA sequence of /Kuraishia capsulata/ illustrates novel genomic features among budding yeasts (/Saccharomycotina/).</title>
        <authorList>
            <person name="Morales L."/>
            <person name="Noel B."/>
            <person name="Porcel B."/>
            <person name="Marcet-Houben M."/>
            <person name="Hullo M-F."/>
            <person name="Sacerdot C."/>
            <person name="Tekaia F."/>
            <person name="Leh-Louis V."/>
            <person name="Despons L."/>
            <person name="Khanna V."/>
            <person name="Aury J-M."/>
            <person name="Barbe V."/>
            <person name="Couloux A."/>
            <person name="Labadie K."/>
            <person name="Pelletier E."/>
            <person name="Souciet J-L."/>
            <person name="Boekhout T."/>
            <person name="Gabaldon T."/>
            <person name="Wincker P."/>
            <person name="Dujon B."/>
        </authorList>
    </citation>
    <scope>NUCLEOTIDE SEQUENCE</scope>
    <source>
        <strain evidence="8">CBS 1993</strain>
    </source>
</reference>
<evidence type="ECO:0000256" key="5">
    <source>
        <dbReference type="ARBA" id="ARBA00023128"/>
    </source>
</evidence>
<evidence type="ECO:0000313" key="9">
    <source>
        <dbReference type="Proteomes" id="UP000019384"/>
    </source>
</evidence>
<sequence>MSLRLHLSVPCVRSFSTTASAFAVKGAKQKQSYKNKNSSGKKRRGPGSNKYFLDAVSHSNLHKKADAAVLEDLGKLTISEDGTLAFGSLVRYPSHILKTLYRFGSFQKTQFNEIHPEPLSVIRESTTGKLWDFLNSSVETSSKSNRLIITGDSGVGKSTAIAQFQALSKTKGSVVIPFTNLDSLLDGSSDFVFDQTSQKYSQPMANAKLLKKVRTGNEEELKEIKLENQDLSAWKTGDVTPETSLYEFLQLARSQKLKWNSGAVLEFAVKVLSEQVKYPVYLTVDNLSAFPKTPFTAYRNTSNEPLYFGDFQLASLITDLASGFRSFKKGGVVMATSGIHGEFDQTIPAVCGLVKPDPYSTQFQFDDVFAKKLVSNGGVKHLAVENLTLEESEVLVNFLVDSQVIPEEDGDLTRLAQAKYFLSGNGNPLALYKSCVLAYM</sequence>
<keyword evidence="6" id="KW-0687">Ribonucleoprotein</keyword>
<dbReference type="Proteomes" id="UP000019384">
    <property type="component" value="Unassembled WGS sequence"/>
</dbReference>
<keyword evidence="5" id="KW-0496">Mitochondrion</keyword>
<evidence type="ECO:0000256" key="2">
    <source>
        <dbReference type="ARBA" id="ARBA00009863"/>
    </source>
</evidence>
<accession>W6MN41</accession>
<dbReference type="Pfam" id="PF10236">
    <property type="entry name" value="DAP3"/>
    <property type="match status" value="1"/>
</dbReference>
<organism evidence="8 9">
    <name type="scientific">Kuraishia capsulata CBS 1993</name>
    <dbReference type="NCBI Taxonomy" id="1382522"/>
    <lineage>
        <taxon>Eukaryota</taxon>
        <taxon>Fungi</taxon>
        <taxon>Dikarya</taxon>
        <taxon>Ascomycota</taxon>
        <taxon>Saccharomycotina</taxon>
        <taxon>Pichiomycetes</taxon>
        <taxon>Pichiales</taxon>
        <taxon>Pichiaceae</taxon>
        <taxon>Kuraishia</taxon>
    </lineage>
</organism>
<keyword evidence="4" id="KW-0689">Ribosomal protein</keyword>
<protein>
    <recommendedName>
        <fullName evidence="7">Small ribosomal subunit protein mS29</fullName>
    </recommendedName>
</protein>
<comment type="subcellular location">
    <subcellularLocation>
        <location evidence="1">Mitochondrion</location>
    </subcellularLocation>
</comment>
<evidence type="ECO:0000313" key="8">
    <source>
        <dbReference type="EMBL" id="CDK26452.1"/>
    </source>
</evidence>
<dbReference type="PANTHER" id="PTHR12810">
    <property type="entry name" value="MITOCHONDRIAL 28S RIBOSOMAL PROTEIN S29"/>
    <property type="match status" value="1"/>
</dbReference>
<dbReference type="OrthoDB" id="274828at2759"/>
<dbReference type="InterPro" id="IPR019368">
    <property type="entry name" value="Ribosomal_mS29"/>
</dbReference>
<reference evidence="8" key="1">
    <citation type="submission" date="2013-12" db="EMBL/GenBank/DDBJ databases">
        <authorList>
            <person name="Genoscope - CEA"/>
        </authorList>
    </citation>
    <scope>NUCLEOTIDE SEQUENCE</scope>
    <source>
        <strain evidence="8">CBS 1993</strain>
    </source>
</reference>
<dbReference type="AlphaFoldDB" id="W6MN41"/>
<keyword evidence="9" id="KW-1185">Reference proteome</keyword>